<dbReference type="Pfam" id="PF00356">
    <property type="entry name" value="LacI"/>
    <property type="match status" value="1"/>
</dbReference>
<dbReference type="OrthoDB" id="9798934at2"/>
<dbReference type="KEGG" id="pchi:PC41400_05780"/>
<feature type="domain" description="HTH lacI-type" evidence="4">
    <location>
        <begin position="2"/>
        <end position="56"/>
    </location>
</feature>
<dbReference type="InterPro" id="IPR028082">
    <property type="entry name" value="Peripla_BP_I"/>
</dbReference>
<keyword evidence="3" id="KW-0804">Transcription</keyword>
<dbReference type="GeneID" id="95374325"/>
<dbReference type="SMART" id="SM00354">
    <property type="entry name" value="HTH_LACI"/>
    <property type="match status" value="1"/>
</dbReference>
<evidence type="ECO:0000259" key="4">
    <source>
        <dbReference type="PROSITE" id="PS50932"/>
    </source>
</evidence>
<dbReference type="AlphaFoldDB" id="A0A410WS07"/>
<dbReference type="EMBL" id="CP026520">
    <property type="protein sequence ID" value="QAV17198.1"/>
    <property type="molecule type" value="Genomic_DNA"/>
</dbReference>
<dbReference type="CDD" id="cd01392">
    <property type="entry name" value="HTH_LacI"/>
    <property type="match status" value="1"/>
</dbReference>
<dbReference type="InterPro" id="IPR000843">
    <property type="entry name" value="HTH_LacI"/>
</dbReference>
<evidence type="ECO:0000313" key="8">
    <source>
        <dbReference type="Proteomes" id="UP001527202"/>
    </source>
</evidence>
<proteinExistence type="predicted"/>
<dbReference type="GO" id="GO:0003700">
    <property type="term" value="F:DNA-binding transcription factor activity"/>
    <property type="evidence" value="ECO:0007669"/>
    <property type="project" value="TreeGrafter"/>
</dbReference>
<evidence type="ECO:0000256" key="2">
    <source>
        <dbReference type="ARBA" id="ARBA00023125"/>
    </source>
</evidence>
<keyword evidence="1" id="KW-0805">Transcription regulation</keyword>
<dbReference type="InterPro" id="IPR010982">
    <property type="entry name" value="Lambda_DNA-bd_dom_sf"/>
</dbReference>
<protein>
    <submittedName>
        <fullName evidence="6">LacI family DNA-binding transcriptional regulator</fullName>
    </submittedName>
</protein>
<evidence type="ECO:0000313" key="6">
    <source>
        <dbReference type="EMBL" id="QAV17198.1"/>
    </source>
</evidence>
<sequence length="325" mass="36360">MANIKDIARLAGVSVATVSRVLNDHPYVSEAKRAAVQEVVQRLNYSRNVNAVHLITGKTNMVGVVIPYLNLPYFNSIMEGIAQEALEANVHLLVSQTNYAADKETELLNMLKIKQIDGLLICSRSLKWEVIEAYSQFGPIIACEYIESDRISSVHIDHYGSFRLAMQLLLEKGHTRIGYCLGRGHSFNSRNRRRAFSDALSSAGVPVREEWMFYQIYSIEDGAEVVRSILDMEERPTALLVAGDQVAAGIISEAVKNGLRVPEDLAIVSFDNHPIAQLFDITTIDNRLVEIGRTAFSLLLKRLQDPASPVEHRELPFRLIERATV</sequence>
<dbReference type="PANTHER" id="PTHR30146">
    <property type="entry name" value="LACI-RELATED TRANSCRIPTIONAL REPRESSOR"/>
    <property type="match status" value="1"/>
</dbReference>
<dbReference type="GO" id="GO:0000976">
    <property type="term" value="F:transcription cis-regulatory region binding"/>
    <property type="evidence" value="ECO:0007669"/>
    <property type="project" value="TreeGrafter"/>
</dbReference>
<dbReference type="PROSITE" id="PS50932">
    <property type="entry name" value="HTH_LACI_2"/>
    <property type="match status" value="1"/>
</dbReference>
<dbReference type="Pfam" id="PF13377">
    <property type="entry name" value="Peripla_BP_3"/>
    <property type="match status" value="1"/>
</dbReference>
<dbReference type="PROSITE" id="PS00356">
    <property type="entry name" value="HTH_LACI_1"/>
    <property type="match status" value="1"/>
</dbReference>
<dbReference type="PRINTS" id="PR00036">
    <property type="entry name" value="HTHLACI"/>
</dbReference>
<dbReference type="EMBL" id="JAMDMJ010000008">
    <property type="protein sequence ID" value="MCY9595423.1"/>
    <property type="molecule type" value="Genomic_DNA"/>
</dbReference>
<reference evidence="5 8" key="2">
    <citation type="submission" date="2022-05" db="EMBL/GenBank/DDBJ databases">
        <title>Genome Sequencing of Bee-Associated Microbes.</title>
        <authorList>
            <person name="Dunlap C."/>
        </authorList>
    </citation>
    <scope>NUCLEOTIDE SEQUENCE [LARGE SCALE GENOMIC DNA]</scope>
    <source>
        <strain evidence="5 8">NRRL B-23120</strain>
    </source>
</reference>
<dbReference type="Proteomes" id="UP000288943">
    <property type="component" value="Chromosome"/>
</dbReference>
<dbReference type="Gene3D" id="1.10.260.40">
    <property type="entry name" value="lambda repressor-like DNA-binding domains"/>
    <property type="match status" value="1"/>
</dbReference>
<evidence type="ECO:0000256" key="1">
    <source>
        <dbReference type="ARBA" id="ARBA00023015"/>
    </source>
</evidence>
<dbReference type="CDD" id="cd06286">
    <property type="entry name" value="PBP1_CcpB-like"/>
    <property type="match status" value="1"/>
</dbReference>
<gene>
    <name evidence="5" type="ORF">M5X16_06550</name>
    <name evidence="6" type="ORF">PC41400_05780</name>
</gene>
<organism evidence="6 7">
    <name type="scientific">Paenibacillus chitinolyticus</name>
    <dbReference type="NCBI Taxonomy" id="79263"/>
    <lineage>
        <taxon>Bacteria</taxon>
        <taxon>Bacillati</taxon>
        <taxon>Bacillota</taxon>
        <taxon>Bacilli</taxon>
        <taxon>Bacillales</taxon>
        <taxon>Paenibacillaceae</taxon>
        <taxon>Paenibacillus</taxon>
    </lineage>
</organism>
<dbReference type="PANTHER" id="PTHR30146:SF105">
    <property type="entry name" value="CATABOLITE CONTROL PROTEIN B"/>
    <property type="match status" value="1"/>
</dbReference>
<dbReference type="RefSeq" id="WP_042229797.1">
    <property type="nucleotide sequence ID" value="NZ_CP026520.1"/>
</dbReference>
<dbReference type="Gene3D" id="3.40.50.2300">
    <property type="match status" value="2"/>
</dbReference>
<dbReference type="SUPFAM" id="SSF47413">
    <property type="entry name" value="lambda repressor-like DNA-binding domains"/>
    <property type="match status" value="1"/>
</dbReference>
<keyword evidence="2 6" id="KW-0238">DNA-binding</keyword>
<name>A0A410WS07_9BACL</name>
<evidence type="ECO:0000313" key="5">
    <source>
        <dbReference type="EMBL" id="MCY9595423.1"/>
    </source>
</evidence>
<keyword evidence="8" id="KW-1185">Reference proteome</keyword>
<reference evidence="6 7" key="1">
    <citation type="submission" date="2018-01" db="EMBL/GenBank/DDBJ databases">
        <title>The whole genome sequencing and assembly of Paenibacillus chitinolyticus KCCM 41400 strain.</title>
        <authorList>
            <person name="Kim J.-Y."/>
            <person name="Park M.-K."/>
            <person name="Lee Y.-J."/>
            <person name="Yi H."/>
            <person name="Bahn Y.-S."/>
            <person name="Kim J.F."/>
            <person name="Lee D.-W."/>
        </authorList>
    </citation>
    <scope>NUCLEOTIDE SEQUENCE [LARGE SCALE GENOMIC DNA]</scope>
    <source>
        <strain evidence="6 7">KCCM 41400</strain>
    </source>
</reference>
<evidence type="ECO:0000256" key="3">
    <source>
        <dbReference type="ARBA" id="ARBA00023163"/>
    </source>
</evidence>
<evidence type="ECO:0000313" key="7">
    <source>
        <dbReference type="Proteomes" id="UP000288943"/>
    </source>
</evidence>
<dbReference type="InterPro" id="IPR046335">
    <property type="entry name" value="LacI/GalR-like_sensor"/>
</dbReference>
<accession>A0A410WS07</accession>
<dbReference type="SUPFAM" id="SSF53822">
    <property type="entry name" value="Periplasmic binding protein-like I"/>
    <property type="match status" value="1"/>
</dbReference>
<dbReference type="Proteomes" id="UP001527202">
    <property type="component" value="Unassembled WGS sequence"/>
</dbReference>